<evidence type="ECO:0000259" key="6">
    <source>
        <dbReference type="Pfam" id="PF01266"/>
    </source>
</evidence>
<dbReference type="PRINTS" id="PR01001">
    <property type="entry name" value="FADG3PDH"/>
</dbReference>
<accession>A0A4R8UHG1</accession>
<dbReference type="Gene3D" id="3.30.9.10">
    <property type="entry name" value="D-Amino Acid Oxidase, subunit A, domain 2"/>
    <property type="match status" value="1"/>
</dbReference>
<proteinExistence type="inferred from homology"/>
<evidence type="ECO:0000256" key="2">
    <source>
        <dbReference type="ARBA" id="ARBA00007330"/>
    </source>
</evidence>
<feature type="domain" description="Alpha-glycerophosphate oxidase C-terminal" evidence="7">
    <location>
        <begin position="510"/>
        <end position="633"/>
    </location>
</feature>
<name>A0A4R8UHG1_9MICO</name>
<evidence type="ECO:0000256" key="5">
    <source>
        <dbReference type="ARBA" id="ARBA00023002"/>
    </source>
</evidence>
<dbReference type="SUPFAM" id="SSF51905">
    <property type="entry name" value="FAD/NAD(P)-binding domain"/>
    <property type="match status" value="1"/>
</dbReference>
<keyword evidence="9" id="KW-1185">Reference proteome</keyword>
<feature type="domain" description="FAD dependent oxidoreductase" evidence="6">
    <location>
        <begin position="110"/>
        <end position="456"/>
    </location>
</feature>
<keyword evidence="4" id="KW-0274">FAD</keyword>
<evidence type="ECO:0000256" key="3">
    <source>
        <dbReference type="ARBA" id="ARBA00022630"/>
    </source>
</evidence>
<evidence type="ECO:0000313" key="9">
    <source>
        <dbReference type="Proteomes" id="UP000297866"/>
    </source>
</evidence>
<dbReference type="AlphaFoldDB" id="A0A4R8UHG1"/>
<organism evidence="8 9">
    <name type="scientific">Cryobacterium tagatosivorans</name>
    <dbReference type="NCBI Taxonomy" id="1259199"/>
    <lineage>
        <taxon>Bacteria</taxon>
        <taxon>Bacillati</taxon>
        <taxon>Actinomycetota</taxon>
        <taxon>Actinomycetes</taxon>
        <taxon>Micrococcales</taxon>
        <taxon>Microbacteriaceae</taxon>
        <taxon>Cryobacterium</taxon>
    </lineage>
</organism>
<protein>
    <submittedName>
        <fullName evidence="8">Glycerol-3-phosphate dehydrogenase/oxidase</fullName>
    </submittedName>
</protein>
<gene>
    <name evidence="8" type="ORF">E3O23_06720</name>
</gene>
<dbReference type="InterPro" id="IPR031656">
    <property type="entry name" value="DAO_C"/>
</dbReference>
<dbReference type="GO" id="GO:0004368">
    <property type="term" value="F:glycerol-3-phosphate dehydrogenase (quinone) activity"/>
    <property type="evidence" value="ECO:0007669"/>
    <property type="project" value="InterPro"/>
</dbReference>
<evidence type="ECO:0000256" key="4">
    <source>
        <dbReference type="ARBA" id="ARBA00022827"/>
    </source>
</evidence>
<dbReference type="InterPro" id="IPR038299">
    <property type="entry name" value="DAO_C_sf"/>
</dbReference>
<reference evidence="8 9" key="1">
    <citation type="submission" date="2019-03" db="EMBL/GenBank/DDBJ databases">
        <title>Genomics of glacier-inhabiting Cryobacterium strains.</title>
        <authorList>
            <person name="Liu Q."/>
            <person name="Xin Y.-H."/>
        </authorList>
    </citation>
    <scope>NUCLEOTIDE SEQUENCE [LARGE SCALE GENOMIC DNA]</scope>
    <source>
        <strain evidence="8 9">Sr47</strain>
    </source>
</reference>
<dbReference type="PANTHER" id="PTHR11985">
    <property type="entry name" value="GLYCEROL-3-PHOSPHATE DEHYDROGENASE"/>
    <property type="match status" value="1"/>
</dbReference>
<dbReference type="PANTHER" id="PTHR11985:SF15">
    <property type="entry name" value="GLYCEROL-3-PHOSPHATE DEHYDROGENASE, MITOCHONDRIAL"/>
    <property type="match status" value="1"/>
</dbReference>
<dbReference type="GO" id="GO:0046168">
    <property type="term" value="P:glycerol-3-phosphate catabolic process"/>
    <property type="evidence" value="ECO:0007669"/>
    <property type="project" value="TreeGrafter"/>
</dbReference>
<comment type="similarity">
    <text evidence="2">Belongs to the FAD-dependent glycerol-3-phosphate dehydrogenase family.</text>
</comment>
<dbReference type="OrthoDB" id="9766796at2"/>
<keyword evidence="5" id="KW-0560">Oxidoreductase</keyword>
<dbReference type="InterPro" id="IPR006076">
    <property type="entry name" value="FAD-dep_OxRdtase"/>
</dbReference>
<dbReference type="Pfam" id="PF01266">
    <property type="entry name" value="DAO"/>
    <property type="match status" value="1"/>
</dbReference>
<dbReference type="EMBL" id="SOEZ01000036">
    <property type="protein sequence ID" value="TFB52333.1"/>
    <property type="molecule type" value="Genomic_DNA"/>
</dbReference>
<comment type="cofactor">
    <cofactor evidence="1">
        <name>FAD</name>
        <dbReference type="ChEBI" id="CHEBI:57692"/>
    </cofactor>
</comment>
<dbReference type="InterPro" id="IPR036188">
    <property type="entry name" value="FAD/NAD-bd_sf"/>
</dbReference>
<evidence type="ECO:0000259" key="7">
    <source>
        <dbReference type="Pfam" id="PF16901"/>
    </source>
</evidence>
<dbReference type="InterPro" id="IPR000447">
    <property type="entry name" value="G3P_DH_FAD-dep"/>
</dbReference>
<evidence type="ECO:0000313" key="8">
    <source>
        <dbReference type="EMBL" id="TFB52333.1"/>
    </source>
</evidence>
<keyword evidence="3" id="KW-0285">Flavoprotein</keyword>
<dbReference type="Gene3D" id="1.10.8.870">
    <property type="entry name" value="Alpha-glycerophosphate oxidase, cap domain"/>
    <property type="match status" value="1"/>
</dbReference>
<dbReference type="Pfam" id="PF16901">
    <property type="entry name" value="DAO_C"/>
    <property type="match status" value="1"/>
</dbReference>
<dbReference type="Gene3D" id="3.50.50.60">
    <property type="entry name" value="FAD/NAD(P)-binding domain"/>
    <property type="match status" value="1"/>
</dbReference>
<dbReference type="Proteomes" id="UP000297866">
    <property type="component" value="Unassembled WGS sequence"/>
</dbReference>
<comment type="caution">
    <text evidence="8">The sequence shown here is derived from an EMBL/GenBank/DDBJ whole genome shotgun (WGS) entry which is preliminary data.</text>
</comment>
<sequence length="663" mass="71694">MAEQPGNRGSGGVQFLGDGLHREVLQVVELRGGERVAGAVRLRRVVVEQHSHSLHVCAIRLNVCVELSRCIHSHDLPIVQAPPERGQRTVTSTQSQPAQSAIRTRPSAQVLIIGAGINGIATFRDLALQGVDVVIVDKGDYVSGASAASSHMIHGGVRYLENGEFRLVKESVEERNGLLKIAPHYVKPLKTTVPIFSTFSGVLAAPLRFLTHKQGKHQERGALLIKVGLSLYDSFSRDGGSVPRHEFRGARESLAQLPRLNPGLKYTATYYDAAMHDPERLALDVLRDGLDAGPHARSANYTEAIGMDADGVRLRDVVTGEEFSVAADVVVNTSGPWTDLTNAALGQASEFMGGTKGSHIVVDHPELLAATGGREIFFEHSDGRIVLIYPLKDRVLIGTTDLEHDMTQPIRCTEAEIDYFFDLVSHVFPDITVDRSDIVFRFAGVRPLPRHDDEQPGFVSRDYRIESRPLGARPGTLLSLVGGKWTTFRALAENLGGDILTLLGMPRSVSTVGLPIGGGRDFPVTDDALQVWLAANGDEVGRPRAARLLARYGTRAVQVIEHLTAGPDAPLEYAPDYTRREIEYLAATESVVRLIDVLLRRTSIAFVGGASSALLEELADVVAPVLGWDGARRAAEVGLAASILREVHGVDLAPIGQEAHATA</sequence>
<evidence type="ECO:0000256" key="1">
    <source>
        <dbReference type="ARBA" id="ARBA00001974"/>
    </source>
</evidence>